<dbReference type="AlphaFoldDB" id="A0A5K7X4X5"/>
<evidence type="ECO:0000259" key="2">
    <source>
        <dbReference type="Pfam" id="PF13280"/>
    </source>
</evidence>
<evidence type="ECO:0000259" key="3">
    <source>
        <dbReference type="Pfam" id="PF25583"/>
    </source>
</evidence>
<dbReference type="PIRSF" id="PIRSF016838">
    <property type="entry name" value="PafC"/>
    <property type="match status" value="1"/>
</dbReference>
<keyword evidence="5" id="KW-1185">Reference proteome</keyword>
<feature type="domain" description="WYL" evidence="2">
    <location>
        <begin position="111"/>
        <end position="178"/>
    </location>
</feature>
<name>A0A5K7X4X5_9BACT</name>
<dbReference type="InterPro" id="IPR051534">
    <property type="entry name" value="CBASS_pafABC_assoc_protein"/>
</dbReference>
<dbReference type="InterPro" id="IPR057727">
    <property type="entry name" value="WCX_dom"/>
</dbReference>
<proteinExistence type="predicted"/>
<evidence type="ECO:0000313" key="5">
    <source>
        <dbReference type="Proteomes" id="UP000326837"/>
    </source>
</evidence>
<dbReference type="EMBL" id="AP021861">
    <property type="protein sequence ID" value="BBO31445.1"/>
    <property type="molecule type" value="Genomic_DNA"/>
</dbReference>
<dbReference type="Pfam" id="PF13280">
    <property type="entry name" value="WYL"/>
    <property type="match status" value="1"/>
</dbReference>
<dbReference type="PANTHER" id="PTHR34580:SF1">
    <property type="entry name" value="PROTEIN PAFC"/>
    <property type="match status" value="1"/>
</dbReference>
<dbReference type="InterPro" id="IPR026881">
    <property type="entry name" value="WYL_dom"/>
</dbReference>
<dbReference type="PROSITE" id="PS52050">
    <property type="entry name" value="WYL"/>
    <property type="match status" value="1"/>
</dbReference>
<gene>
    <name evidence="4" type="ORF">PLANPX_1057</name>
</gene>
<feature type="domain" description="WCX" evidence="3">
    <location>
        <begin position="209"/>
        <end position="284"/>
    </location>
</feature>
<protein>
    <submittedName>
        <fullName evidence="4">GntR family transcriptional regulator</fullName>
    </submittedName>
</protein>
<dbReference type="KEGG" id="lpav:PLANPX_1057"/>
<accession>A0A5K7X4X5</accession>
<dbReference type="PANTHER" id="PTHR34580">
    <property type="match status" value="1"/>
</dbReference>
<sequence>MSRRTAFRDLETLREAGVPLQFDKTSGRYSITADYFLRPTNFSFDEALSIVALTSDLGAGTEAPFFGAARSAALKIQGALAADLRKEVQLLGRFISIRLNALDQLKGSEAVYARLVESLAERHVAQIRYQSLTEWEVIETKLRPYQLFFDRHAWYVIGRSSLHSGPRTFNVSRILNIELLDQKYSRPRGFNLERYLGNAWNIMRSSSPDEQVTIRFAKIVATNVSEVEWHKTQRLEWRADGSLDFHARVSGFSEIIWWILGYGEHAEVIRPAKLRKQVATRAENVCKIYARDDNQLPPRPGTGAGARVKQR</sequence>
<dbReference type="Proteomes" id="UP000326837">
    <property type="component" value="Chromosome"/>
</dbReference>
<dbReference type="InterPro" id="IPR028349">
    <property type="entry name" value="PafC-like"/>
</dbReference>
<dbReference type="Pfam" id="PF25583">
    <property type="entry name" value="WCX"/>
    <property type="match status" value="1"/>
</dbReference>
<organism evidence="4 5">
    <name type="scientific">Lacipirellula parvula</name>
    <dbReference type="NCBI Taxonomy" id="2650471"/>
    <lineage>
        <taxon>Bacteria</taxon>
        <taxon>Pseudomonadati</taxon>
        <taxon>Planctomycetota</taxon>
        <taxon>Planctomycetia</taxon>
        <taxon>Pirellulales</taxon>
        <taxon>Lacipirellulaceae</taxon>
        <taxon>Lacipirellula</taxon>
    </lineage>
</organism>
<evidence type="ECO:0000313" key="4">
    <source>
        <dbReference type="EMBL" id="BBO31445.1"/>
    </source>
</evidence>
<reference evidence="5" key="1">
    <citation type="submission" date="2019-10" db="EMBL/GenBank/DDBJ databases">
        <title>Lacipirellula parvula gen. nov., sp. nov., representing a lineage of planctomycetes widespread in freshwater anoxic habitats, and description of the family Lacipirellulaceae.</title>
        <authorList>
            <person name="Dedysh S.N."/>
            <person name="Kulichevskaya I.S."/>
            <person name="Beletsky A.V."/>
            <person name="Rakitin A.L."/>
            <person name="Mardanov A.V."/>
            <person name="Ivanova A.A."/>
            <person name="Saltykova V.X."/>
            <person name="Rijpstra W.I.C."/>
            <person name="Sinninghe Damste J.S."/>
            <person name="Ravin N.V."/>
        </authorList>
    </citation>
    <scope>NUCLEOTIDE SEQUENCE [LARGE SCALE GENOMIC DNA]</scope>
    <source>
        <strain evidence="5">PX69</strain>
    </source>
</reference>
<evidence type="ECO:0000256" key="1">
    <source>
        <dbReference type="SAM" id="MobiDB-lite"/>
    </source>
</evidence>
<feature type="region of interest" description="Disordered" evidence="1">
    <location>
        <begin position="292"/>
        <end position="311"/>
    </location>
</feature>